<accession>A0A9R1WU31</accession>
<feature type="domain" description="F-box" evidence="1">
    <location>
        <begin position="5"/>
        <end position="50"/>
    </location>
</feature>
<dbReference type="Proteomes" id="UP000235145">
    <property type="component" value="Unassembled WGS sequence"/>
</dbReference>
<dbReference type="OrthoDB" id="610337at2759"/>
<sequence>MSLLDPSMEDLPVYITADILSRLPVKTIIHCKCVCKKWLDLVSDSYFSNLHLQRSPSSLMIHHNPEKEMAIYYRTGILKWLEVEDELHHHNLHHDPVMSLDLNLAPIFQESQIHPVGSVDGLLCLWQFGSENENTYICNPITREYMILPNQQYHREYFAIVMCCFGVGSITREYKVIRIFQGDIPTNPNSSSPPILLEGEIYTIGTGQWRNLSIIPYWLSNFNGIFLNGHAHWIVIDQDSPEKLCAFDFDKETFKLFPSPPVEIVEESRIHFYSLAVLKGCLCQSDTFDSQFTIWVMKEYGIKKSWQKEVIIKRSISPDLDWLMREPVYVIWGLNDGTILMVYDEEKLLEYSPLTRTIVDTEIFHPYFTGIAYRPSFLKLQNFRIERVRVFSGSIKLM</sequence>
<dbReference type="Gramene" id="rna-gnl|WGS:NBSK|LSAT_9X103981_mrna">
    <property type="protein sequence ID" value="cds-PLY67774.1"/>
    <property type="gene ID" value="gene-LSAT_9X103981"/>
</dbReference>
<dbReference type="Pfam" id="PF00646">
    <property type="entry name" value="F-box"/>
    <property type="match status" value="1"/>
</dbReference>
<evidence type="ECO:0000313" key="3">
    <source>
        <dbReference type="Proteomes" id="UP000235145"/>
    </source>
</evidence>
<dbReference type="AlphaFoldDB" id="A0A9R1WU31"/>
<comment type="caution">
    <text evidence="2">The sequence shown here is derived from an EMBL/GenBank/DDBJ whole genome shotgun (WGS) entry which is preliminary data.</text>
</comment>
<keyword evidence="3" id="KW-1185">Reference proteome</keyword>
<dbReference type="CDD" id="cd22157">
    <property type="entry name" value="F-box_AtFBW1-like"/>
    <property type="match status" value="1"/>
</dbReference>
<organism evidence="2 3">
    <name type="scientific">Lactuca sativa</name>
    <name type="common">Garden lettuce</name>
    <dbReference type="NCBI Taxonomy" id="4236"/>
    <lineage>
        <taxon>Eukaryota</taxon>
        <taxon>Viridiplantae</taxon>
        <taxon>Streptophyta</taxon>
        <taxon>Embryophyta</taxon>
        <taxon>Tracheophyta</taxon>
        <taxon>Spermatophyta</taxon>
        <taxon>Magnoliopsida</taxon>
        <taxon>eudicotyledons</taxon>
        <taxon>Gunneridae</taxon>
        <taxon>Pentapetalae</taxon>
        <taxon>asterids</taxon>
        <taxon>campanulids</taxon>
        <taxon>Asterales</taxon>
        <taxon>Asteraceae</taxon>
        <taxon>Cichorioideae</taxon>
        <taxon>Cichorieae</taxon>
        <taxon>Lactucinae</taxon>
        <taxon>Lactuca</taxon>
    </lineage>
</organism>
<dbReference type="Gene3D" id="1.20.1280.50">
    <property type="match status" value="1"/>
</dbReference>
<dbReference type="Pfam" id="PF07734">
    <property type="entry name" value="FBA_1"/>
    <property type="match status" value="1"/>
</dbReference>
<dbReference type="SMART" id="SM00256">
    <property type="entry name" value="FBOX"/>
    <property type="match status" value="1"/>
</dbReference>
<dbReference type="SUPFAM" id="SSF81383">
    <property type="entry name" value="F-box domain"/>
    <property type="match status" value="1"/>
</dbReference>
<dbReference type="InterPro" id="IPR036047">
    <property type="entry name" value="F-box-like_dom_sf"/>
</dbReference>
<gene>
    <name evidence="2" type="ORF">LSAT_V11C900497810</name>
</gene>
<reference evidence="2 3" key="1">
    <citation type="journal article" date="2017" name="Nat. Commun.">
        <title>Genome assembly with in vitro proximity ligation data and whole-genome triplication in lettuce.</title>
        <authorList>
            <person name="Reyes-Chin-Wo S."/>
            <person name="Wang Z."/>
            <person name="Yang X."/>
            <person name="Kozik A."/>
            <person name="Arikit S."/>
            <person name="Song C."/>
            <person name="Xia L."/>
            <person name="Froenicke L."/>
            <person name="Lavelle D.O."/>
            <person name="Truco M.J."/>
            <person name="Xia R."/>
            <person name="Zhu S."/>
            <person name="Xu C."/>
            <person name="Xu H."/>
            <person name="Xu X."/>
            <person name="Cox K."/>
            <person name="Korf I."/>
            <person name="Meyers B.C."/>
            <person name="Michelmore R.W."/>
        </authorList>
    </citation>
    <scope>NUCLEOTIDE SEQUENCE [LARGE SCALE GENOMIC DNA]</scope>
    <source>
        <strain evidence="3">cv. Salinas</strain>
        <tissue evidence="2">Seedlings</tissue>
    </source>
</reference>
<dbReference type="InterPro" id="IPR001810">
    <property type="entry name" value="F-box_dom"/>
</dbReference>
<dbReference type="PROSITE" id="PS50181">
    <property type="entry name" value="FBOX"/>
    <property type="match status" value="1"/>
</dbReference>
<protein>
    <recommendedName>
        <fullName evidence="1">F-box domain-containing protein</fullName>
    </recommendedName>
</protein>
<dbReference type="PANTHER" id="PTHR31672">
    <property type="entry name" value="BNACNNG10540D PROTEIN"/>
    <property type="match status" value="1"/>
</dbReference>
<dbReference type="PANTHER" id="PTHR31672:SF13">
    <property type="entry name" value="F-BOX PROTEIN CPR30-LIKE"/>
    <property type="match status" value="1"/>
</dbReference>
<dbReference type="EMBL" id="NBSK02000009">
    <property type="protein sequence ID" value="KAJ0187671.1"/>
    <property type="molecule type" value="Genomic_DNA"/>
</dbReference>
<evidence type="ECO:0000313" key="2">
    <source>
        <dbReference type="EMBL" id="KAJ0187671.1"/>
    </source>
</evidence>
<dbReference type="InterPro" id="IPR006527">
    <property type="entry name" value="F-box-assoc_dom_typ1"/>
</dbReference>
<dbReference type="NCBIfam" id="TIGR01640">
    <property type="entry name" value="F_box_assoc_1"/>
    <property type="match status" value="1"/>
</dbReference>
<evidence type="ECO:0000259" key="1">
    <source>
        <dbReference type="PROSITE" id="PS50181"/>
    </source>
</evidence>
<proteinExistence type="predicted"/>
<dbReference type="InterPro" id="IPR050796">
    <property type="entry name" value="SCF_F-box_component"/>
</dbReference>
<name>A0A9R1WU31_LACSA</name>
<dbReference type="InterPro" id="IPR017451">
    <property type="entry name" value="F-box-assoc_interact_dom"/>
</dbReference>